<protein>
    <submittedName>
        <fullName evidence="10">MFS domain-containing protein</fullName>
    </submittedName>
</protein>
<sequence>MDDFKTEAQSPSSTPQSQPVLTGEQRADGSLSPIPTRHKLHERIQLVTLCWTLFLAGWNDGSLGPLIPRIQEVYHVGYTVVSLIFVLQCVGCLGGALANILLTQKYGFGKLLLLGSFMQVVAYAFQAAALPFPVFVLATVINGIGLAIQDAQANGYVVSLADKSETKMGFVQAAYGAGALVAPLVSTQFAQLQHWSFHYIVSLGVTILNTVFLGVVFRAKTQDECLAQIGQETGEKRESEACQFRQIISIKAVHLLALFLFVYVGVEVTIGGWIVSFMIVVRGGGPSAGYISAGFFGGLTLGRILLLPVNKKIGERHVVYVYGLIAIALELVIWLVPSPVGGAISVSFVGLVLGPMYPIVMNQAGRVFPRWLLTGSIGWIAGIATGGAAIVPFVTGAIASKTGIKNLEPVVVTMLAAMLVLWTVVPGKEV</sequence>
<dbReference type="Proteomes" id="UP000620124">
    <property type="component" value="Unassembled WGS sequence"/>
</dbReference>
<feature type="region of interest" description="Disordered" evidence="7">
    <location>
        <begin position="1"/>
        <end position="28"/>
    </location>
</feature>
<feature type="transmembrane region" description="Helical" evidence="8">
    <location>
        <begin position="342"/>
        <end position="360"/>
    </location>
</feature>
<evidence type="ECO:0000259" key="9">
    <source>
        <dbReference type="PROSITE" id="PS50850"/>
    </source>
</evidence>
<dbReference type="GO" id="GO:0012505">
    <property type="term" value="C:endomembrane system"/>
    <property type="evidence" value="ECO:0007669"/>
    <property type="project" value="UniProtKB-SubCell"/>
</dbReference>
<keyword evidence="11" id="KW-1185">Reference proteome</keyword>
<evidence type="ECO:0000256" key="1">
    <source>
        <dbReference type="ARBA" id="ARBA00004127"/>
    </source>
</evidence>
<evidence type="ECO:0000256" key="6">
    <source>
        <dbReference type="ARBA" id="ARBA00023136"/>
    </source>
</evidence>
<feature type="transmembrane region" description="Helical" evidence="8">
    <location>
        <begin position="255"/>
        <end position="281"/>
    </location>
</feature>
<comment type="subcellular location">
    <subcellularLocation>
        <location evidence="1">Endomembrane system</location>
        <topology evidence="1">Multi-pass membrane protein</topology>
    </subcellularLocation>
</comment>
<feature type="transmembrane region" description="Helical" evidence="8">
    <location>
        <begin position="196"/>
        <end position="217"/>
    </location>
</feature>
<feature type="domain" description="Major facilitator superfamily (MFS) profile" evidence="9">
    <location>
        <begin position="45"/>
        <end position="429"/>
    </location>
</feature>
<feature type="transmembrane region" description="Helical" evidence="8">
    <location>
        <begin position="318"/>
        <end position="336"/>
    </location>
</feature>
<dbReference type="PANTHER" id="PTHR23514">
    <property type="entry name" value="BYPASS OF STOP CODON PROTEIN 6"/>
    <property type="match status" value="1"/>
</dbReference>
<dbReference type="FunFam" id="1.20.1250.20:FF:000286">
    <property type="entry name" value="MFS efflux transporter"/>
    <property type="match status" value="1"/>
</dbReference>
<dbReference type="EMBL" id="JACAZI010000010">
    <property type="protein sequence ID" value="KAF7349975.1"/>
    <property type="molecule type" value="Genomic_DNA"/>
</dbReference>
<gene>
    <name evidence="10" type="ORF">MVEN_01298700</name>
</gene>
<keyword evidence="6 8" id="KW-0472">Membrane</keyword>
<organism evidence="10 11">
    <name type="scientific">Mycena venus</name>
    <dbReference type="NCBI Taxonomy" id="2733690"/>
    <lineage>
        <taxon>Eukaryota</taxon>
        <taxon>Fungi</taxon>
        <taxon>Dikarya</taxon>
        <taxon>Basidiomycota</taxon>
        <taxon>Agaricomycotina</taxon>
        <taxon>Agaricomycetes</taxon>
        <taxon>Agaricomycetidae</taxon>
        <taxon>Agaricales</taxon>
        <taxon>Marasmiineae</taxon>
        <taxon>Mycenaceae</taxon>
        <taxon>Mycena</taxon>
    </lineage>
</organism>
<evidence type="ECO:0000256" key="7">
    <source>
        <dbReference type="SAM" id="MobiDB-lite"/>
    </source>
</evidence>
<keyword evidence="4 8" id="KW-0812">Transmembrane</keyword>
<dbReference type="InterPro" id="IPR020846">
    <property type="entry name" value="MFS_dom"/>
</dbReference>
<evidence type="ECO:0000313" key="11">
    <source>
        <dbReference type="Proteomes" id="UP000620124"/>
    </source>
</evidence>
<feature type="transmembrane region" description="Helical" evidence="8">
    <location>
        <begin position="372"/>
        <end position="395"/>
    </location>
</feature>
<dbReference type="Pfam" id="PF07690">
    <property type="entry name" value="MFS_1"/>
    <property type="match status" value="1"/>
</dbReference>
<feature type="compositionally biased region" description="Low complexity" evidence="7">
    <location>
        <begin position="9"/>
        <end position="19"/>
    </location>
</feature>
<evidence type="ECO:0000256" key="5">
    <source>
        <dbReference type="ARBA" id="ARBA00022989"/>
    </source>
</evidence>
<accession>A0A8H7CTT1</accession>
<dbReference type="SUPFAM" id="SSF103473">
    <property type="entry name" value="MFS general substrate transporter"/>
    <property type="match status" value="1"/>
</dbReference>
<proteinExistence type="inferred from homology"/>
<dbReference type="Gene3D" id="1.20.1250.20">
    <property type="entry name" value="MFS general substrate transporter like domains"/>
    <property type="match status" value="2"/>
</dbReference>
<comment type="caution">
    <text evidence="10">The sequence shown here is derived from an EMBL/GenBank/DDBJ whole genome shotgun (WGS) entry which is preliminary data.</text>
</comment>
<dbReference type="GO" id="GO:0016020">
    <property type="term" value="C:membrane"/>
    <property type="evidence" value="ECO:0007669"/>
    <property type="project" value="TreeGrafter"/>
</dbReference>
<dbReference type="InterPro" id="IPR011701">
    <property type="entry name" value="MFS"/>
</dbReference>
<name>A0A8H7CTT1_9AGAR</name>
<feature type="transmembrane region" description="Helical" evidence="8">
    <location>
        <begin position="78"/>
        <end position="101"/>
    </location>
</feature>
<feature type="transmembrane region" description="Helical" evidence="8">
    <location>
        <begin position="131"/>
        <end position="148"/>
    </location>
</feature>
<dbReference type="GO" id="GO:0022857">
    <property type="term" value="F:transmembrane transporter activity"/>
    <property type="evidence" value="ECO:0007669"/>
    <property type="project" value="InterPro"/>
</dbReference>
<dbReference type="InterPro" id="IPR051788">
    <property type="entry name" value="MFS_Transporter"/>
</dbReference>
<feature type="transmembrane region" description="Helical" evidence="8">
    <location>
        <begin position="287"/>
        <end position="306"/>
    </location>
</feature>
<dbReference type="PANTHER" id="PTHR23514:SF3">
    <property type="entry name" value="BYPASS OF STOP CODON PROTEIN 6"/>
    <property type="match status" value="1"/>
</dbReference>
<keyword evidence="3" id="KW-0813">Transport</keyword>
<dbReference type="OrthoDB" id="413079at2759"/>
<keyword evidence="5 8" id="KW-1133">Transmembrane helix</keyword>
<reference evidence="10" key="1">
    <citation type="submission" date="2020-05" db="EMBL/GenBank/DDBJ databases">
        <title>Mycena genomes resolve the evolution of fungal bioluminescence.</title>
        <authorList>
            <person name="Tsai I.J."/>
        </authorList>
    </citation>
    <scope>NUCLEOTIDE SEQUENCE</scope>
    <source>
        <strain evidence="10">CCC161011</strain>
    </source>
</reference>
<evidence type="ECO:0000256" key="2">
    <source>
        <dbReference type="ARBA" id="ARBA00008335"/>
    </source>
</evidence>
<evidence type="ECO:0000313" key="10">
    <source>
        <dbReference type="EMBL" id="KAF7349975.1"/>
    </source>
</evidence>
<dbReference type="AlphaFoldDB" id="A0A8H7CTT1"/>
<evidence type="ECO:0000256" key="4">
    <source>
        <dbReference type="ARBA" id="ARBA00022692"/>
    </source>
</evidence>
<comment type="similarity">
    <text evidence="2">Belongs to the major facilitator superfamily.</text>
</comment>
<dbReference type="InterPro" id="IPR036259">
    <property type="entry name" value="MFS_trans_sf"/>
</dbReference>
<feature type="transmembrane region" description="Helical" evidence="8">
    <location>
        <begin position="407"/>
        <end position="425"/>
    </location>
</feature>
<evidence type="ECO:0000256" key="8">
    <source>
        <dbReference type="SAM" id="Phobius"/>
    </source>
</evidence>
<evidence type="ECO:0000256" key="3">
    <source>
        <dbReference type="ARBA" id="ARBA00022448"/>
    </source>
</evidence>
<feature type="transmembrane region" description="Helical" evidence="8">
    <location>
        <begin position="169"/>
        <end position="190"/>
    </location>
</feature>
<dbReference type="PROSITE" id="PS50850">
    <property type="entry name" value="MFS"/>
    <property type="match status" value="1"/>
</dbReference>